<evidence type="ECO:0000256" key="1">
    <source>
        <dbReference type="ARBA" id="ARBA00022723"/>
    </source>
</evidence>
<dbReference type="PIRSF" id="PIRSF036979">
    <property type="entry name" value="Arginase"/>
    <property type="match status" value="1"/>
</dbReference>
<accession>A0ABP9BES6</accession>
<proteinExistence type="inferred from homology"/>
<feature type="binding site" evidence="5">
    <location>
        <position position="181"/>
    </location>
    <ligand>
        <name>Mn(2+)</name>
        <dbReference type="ChEBI" id="CHEBI:29035"/>
        <label>1</label>
    </ligand>
</feature>
<evidence type="ECO:0000313" key="10">
    <source>
        <dbReference type="Proteomes" id="UP001500187"/>
    </source>
</evidence>
<dbReference type="PRINTS" id="PR00116">
    <property type="entry name" value="ARGINASE"/>
</dbReference>
<gene>
    <name evidence="5 9" type="primary">hutG</name>
    <name evidence="9" type="ORF">GCM10023352_11650</name>
</gene>
<evidence type="ECO:0000313" key="9">
    <source>
        <dbReference type="EMBL" id="GAA4794450.1"/>
    </source>
</evidence>
<dbReference type="Gene3D" id="3.40.800.10">
    <property type="entry name" value="Ureohydrolase domain"/>
    <property type="match status" value="1"/>
</dbReference>
<dbReference type="InterPro" id="IPR006035">
    <property type="entry name" value="Ureohydrolase"/>
</dbReference>
<feature type="binding site" evidence="5">
    <location>
        <position position="177"/>
    </location>
    <ligand>
        <name>Mn(2+)</name>
        <dbReference type="ChEBI" id="CHEBI:29035"/>
        <label>1</label>
    </ligand>
</feature>
<keyword evidence="3 5" id="KW-0369">Histidine metabolism</keyword>
<feature type="binding site" evidence="5">
    <location>
        <position position="179"/>
    </location>
    <ligand>
        <name>Mn(2+)</name>
        <dbReference type="ChEBI" id="CHEBI:29035"/>
        <label>2</label>
    </ligand>
</feature>
<feature type="binding site" evidence="5">
    <location>
        <position position="177"/>
    </location>
    <ligand>
        <name>Mn(2+)</name>
        <dbReference type="ChEBI" id="CHEBI:29035"/>
        <label>2</label>
    </ligand>
</feature>
<comment type="similarity">
    <text evidence="5 7 8">Belongs to the arginase family.</text>
</comment>
<reference evidence="10" key="1">
    <citation type="journal article" date="2019" name="Int. J. Syst. Evol. Microbiol.">
        <title>The Global Catalogue of Microorganisms (GCM) 10K type strain sequencing project: providing services to taxonomists for standard genome sequencing and annotation.</title>
        <authorList>
            <consortium name="The Broad Institute Genomics Platform"/>
            <consortium name="The Broad Institute Genome Sequencing Center for Infectious Disease"/>
            <person name="Wu L."/>
            <person name="Ma J."/>
        </authorList>
    </citation>
    <scope>NUCLEOTIDE SEQUENCE [LARGE SCALE GENOMIC DNA]</scope>
    <source>
        <strain evidence="10">JCM 18541</strain>
    </source>
</reference>
<dbReference type="PANTHER" id="PTHR11358">
    <property type="entry name" value="ARGINASE/AGMATINASE"/>
    <property type="match status" value="1"/>
</dbReference>
<evidence type="ECO:0000256" key="5">
    <source>
        <dbReference type="HAMAP-Rule" id="MF_00737"/>
    </source>
</evidence>
<dbReference type="Pfam" id="PF00491">
    <property type="entry name" value="Arginase"/>
    <property type="match status" value="1"/>
</dbReference>
<dbReference type="NCBIfam" id="TIGR01227">
    <property type="entry name" value="hutG"/>
    <property type="match status" value="1"/>
</dbReference>
<comment type="function">
    <text evidence="5">Catalyzes the conversion of N-formimidoyl-L-glutamate to L-glutamate and formamide.</text>
</comment>
<dbReference type="PROSITE" id="PS51409">
    <property type="entry name" value="ARGINASE_2"/>
    <property type="match status" value="1"/>
</dbReference>
<protein>
    <recommendedName>
        <fullName evidence="5 6">Formimidoylglutamase</fullName>
        <ecNumber evidence="5 6">3.5.3.8</ecNumber>
    </recommendedName>
    <alternativeName>
        <fullName evidence="5">Formiminoglutamase</fullName>
    </alternativeName>
    <alternativeName>
        <fullName evidence="5">Formiminoglutamate hydrolase</fullName>
    </alternativeName>
</protein>
<comment type="caution">
    <text evidence="9">The sequence shown here is derived from an EMBL/GenBank/DDBJ whole genome shotgun (WGS) entry which is preliminary data.</text>
</comment>
<dbReference type="SUPFAM" id="SSF52768">
    <property type="entry name" value="Arginase/deacetylase"/>
    <property type="match status" value="1"/>
</dbReference>
<dbReference type="EMBL" id="BAABKP010000001">
    <property type="protein sequence ID" value="GAA4794450.1"/>
    <property type="molecule type" value="Genomic_DNA"/>
</dbReference>
<comment type="cofactor">
    <cofactor evidence="5">
        <name>Mn(2+)</name>
        <dbReference type="ChEBI" id="CHEBI:29035"/>
    </cofactor>
    <text evidence="5">Binds 2 manganese ions per subunit.</text>
</comment>
<dbReference type="CDD" id="cd09988">
    <property type="entry name" value="Formimidoylglutamase"/>
    <property type="match status" value="1"/>
</dbReference>
<evidence type="ECO:0000256" key="6">
    <source>
        <dbReference type="NCBIfam" id="TIGR01227"/>
    </source>
</evidence>
<keyword evidence="10" id="KW-1185">Reference proteome</keyword>
<comment type="catalytic activity">
    <reaction evidence="5">
        <text>N-formimidoyl-L-glutamate + H2O = formamide + L-glutamate</text>
        <dbReference type="Rhea" id="RHEA:22492"/>
        <dbReference type="ChEBI" id="CHEBI:15377"/>
        <dbReference type="ChEBI" id="CHEBI:16397"/>
        <dbReference type="ChEBI" id="CHEBI:29985"/>
        <dbReference type="ChEBI" id="CHEBI:58928"/>
        <dbReference type="EC" id="3.5.3.8"/>
    </reaction>
</comment>
<keyword evidence="4 5" id="KW-0464">Manganese</keyword>
<comment type="pathway">
    <text evidence="5">Amino-acid degradation; L-histidine degradation into L-glutamate; L-glutamate from N-formimidoyl-L-glutamate (hydrolase route): step 1/1.</text>
</comment>
<feature type="binding site" evidence="5">
    <location>
        <position position="268"/>
    </location>
    <ligand>
        <name>Mn(2+)</name>
        <dbReference type="ChEBI" id="CHEBI:29035"/>
        <label>2</label>
    </ligand>
</feature>
<keyword evidence="1 5" id="KW-0479">Metal-binding</keyword>
<evidence type="ECO:0000256" key="8">
    <source>
        <dbReference type="RuleBase" id="RU003684"/>
    </source>
</evidence>
<feature type="binding site" evidence="5">
    <location>
        <position position="141"/>
    </location>
    <ligand>
        <name>Mn(2+)</name>
        <dbReference type="ChEBI" id="CHEBI:29035"/>
        <label>1</label>
    </ligand>
</feature>
<feature type="binding site" evidence="5">
    <location>
        <position position="270"/>
    </location>
    <ligand>
        <name>Mn(2+)</name>
        <dbReference type="ChEBI" id="CHEBI:29035"/>
        <label>2</label>
    </ligand>
</feature>
<dbReference type="InterPro" id="IPR023696">
    <property type="entry name" value="Ureohydrolase_dom_sf"/>
</dbReference>
<dbReference type="PROSITE" id="PS01053">
    <property type="entry name" value="ARGINASE_1"/>
    <property type="match status" value="1"/>
</dbReference>
<evidence type="ECO:0000256" key="7">
    <source>
        <dbReference type="PROSITE-ProRule" id="PRU00742"/>
    </source>
</evidence>
<dbReference type="PANTHER" id="PTHR11358:SF35">
    <property type="entry name" value="FORMIMIDOYLGLUTAMASE"/>
    <property type="match status" value="1"/>
</dbReference>
<organism evidence="9 10">
    <name type="scientific">Rothia endophytica</name>
    <dbReference type="NCBI Taxonomy" id="1324766"/>
    <lineage>
        <taxon>Bacteria</taxon>
        <taxon>Bacillati</taxon>
        <taxon>Actinomycetota</taxon>
        <taxon>Actinomycetes</taxon>
        <taxon>Micrococcales</taxon>
        <taxon>Micrococcaceae</taxon>
        <taxon>Rothia</taxon>
    </lineage>
</organism>
<evidence type="ECO:0000256" key="2">
    <source>
        <dbReference type="ARBA" id="ARBA00022801"/>
    </source>
</evidence>
<dbReference type="InterPro" id="IPR020855">
    <property type="entry name" value="Ureohydrolase_Mn_BS"/>
</dbReference>
<dbReference type="HAMAP" id="MF_00737">
    <property type="entry name" value="Formimidoylglutam"/>
    <property type="match status" value="1"/>
</dbReference>
<evidence type="ECO:0000256" key="4">
    <source>
        <dbReference type="ARBA" id="ARBA00023211"/>
    </source>
</evidence>
<dbReference type="Proteomes" id="UP001500187">
    <property type="component" value="Unassembled WGS sequence"/>
</dbReference>
<sequence length="350" mass="36685">MHQNNLSDLHRFIDRPTSTWSGRNDGAGAAHRRVHQAVTSLGQGAPDSADAVFIGFASDEGVRRNGGRQGAADGPAALRSALGQLALAQGRNSLRHTDLALLDAGDVVVSSDLEEGQKKLAAAVRASVDAGVLPVVLGGGHEVAFGTYTGVADSRTRKTAGSATSQQPGRLGILNLDAHFDVRRAEQPTSGTPFYQALTRERAADTSCRYTVLGISEANNTQELFDTAHELGADYVVDEDCGVLNQQALLSTVREFVASVDIIYLTLDLDVLPASIAPGVSAPAGYGVPLEIINVVLKEVAASGKLAAFDVAELNPSFDSDGRTAQTAARLIHTVLTYYTPLSSAAPSLR</sequence>
<dbReference type="EC" id="3.5.3.8" evidence="5 6"/>
<feature type="binding site" evidence="5">
    <location>
        <position position="268"/>
    </location>
    <ligand>
        <name>Mn(2+)</name>
        <dbReference type="ChEBI" id="CHEBI:29035"/>
        <label>1</label>
    </ligand>
</feature>
<name>A0ABP9BES6_9MICC</name>
<dbReference type="RefSeq" id="WP_345445522.1">
    <property type="nucleotide sequence ID" value="NZ_BAABKP010000001.1"/>
</dbReference>
<keyword evidence="2 5" id="KW-0378">Hydrolase</keyword>
<evidence type="ECO:0000256" key="3">
    <source>
        <dbReference type="ARBA" id="ARBA00022808"/>
    </source>
</evidence>
<dbReference type="InterPro" id="IPR005923">
    <property type="entry name" value="HutG"/>
</dbReference>